<keyword evidence="6 8" id="KW-1133">Transmembrane helix</keyword>
<evidence type="ECO:0000313" key="10">
    <source>
        <dbReference type="Proteomes" id="UP000238196"/>
    </source>
</evidence>
<name>A0A2S5KMU2_9PROT</name>
<evidence type="ECO:0000256" key="8">
    <source>
        <dbReference type="SAM" id="Phobius"/>
    </source>
</evidence>
<feature type="transmembrane region" description="Helical" evidence="8">
    <location>
        <begin position="87"/>
        <end position="107"/>
    </location>
</feature>
<dbReference type="OrthoDB" id="9055647at2"/>
<evidence type="ECO:0000256" key="7">
    <source>
        <dbReference type="ARBA" id="ARBA00023136"/>
    </source>
</evidence>
<sequence length="341" mass="36279">MNSPVDRRIPLPVLLALLLLVSVFALSQGAYNIGWHQLFSTHLSEADWQILLQVRLPRLIMALLVGAALAVSGTVMQALFRNPLADPGLLGIASGASVAVGLLIVLLPALDTSLIPLPFWAQSYLQSLAAFSGAVLTCLLIFRLAKRQGQVSVLHLLLAGIAINALAGAATGLLTYISDDQQLRALTFWAMGNLGGARWQQVAVMATLLMPSLAFLLWQSAKLNVLLLGEEEAGYLGIHVEQLKRKLVVLTALCVGITVAFAGLIGFVGLMVPHLVRLMLGADNRMVMPCATLLGASLLAAADTLARLLVIPAELPVGLVTSLLGGPFFLWLLFKSMRGES</sequence>
<protein>
    <submittedName>
        <fullName evidence="9">Iron ABC transporter</fullName>
    </submittedName>
</protein>
<comment type="subcellular location">
    <subcellularLocation>
        <location evidence="1">Cell membrane</location>
        <topology evidence="1">Multi-pass membrane protein</topology>
    </subcellularLocation>
</comment>
<dbReference type="GO" id="GO:0005886">
    <property type="term" value="C:plasma membrane"/>
    <property type="evidence" value="ECO:0007669"/>
    <property type="project" value="UniProtKB-SubCell"/>
</dbReference>
<dbReference type="Proteomes" id="UP000238196">
    <property type="component" value="Unassembled WGS sequence"/>
</dbReference>
<evidence type="ECO:0000256" key="4">
    <source>
        <dbReference type="ARBA" id="ARBA00022475"/>
    </source>
</evidence>
<dbReference type="Gene3D" id="1.10.3470.10">
    <property type="entry name" value="ABC transporter involved in vitamin B12 uptake, BtuC"/>
    <property type="match status" value="1"/>
</dbReference>
<dbReference type="InterPro" id="IPR037294">
    <property type="entry name" value="ABC_BtuC-like"/>
</dbReference>
<feature type="transmembrane region" description="Helical" evidence="8">
    <location>
        <begin position="317"/>
        <end position="334"/>
    </location>
</feature>
<feature type="transmembrane region" description="Helical" evidence="8">
    <location>
        <begin position="291"/>
        <end position="310"/>
    </location>
</feature>
<dbReference type="AlphaFoldDB" id="A0A2S5KMU2"/>
<evidence type="ECO:0000256" key="6">
    <source>
        <dbReference type="ARBA" id="ARBA00022989"/>
    </source>
</evidence>
<dbReference type="InterPro" id="IPR000522">
    <property type="entry name" value="ABC_transptr_permease_BtuC"/>
</dbReference>
<evidence type="ECO:0000256" key="1">
    <source>
        <dbReference type="ARBA" id="ARBA00004651"/>
    </source>
</evidence>
<dbReference type="PANTHER" id="PTHR30472:SF25">
    <property type="entry name" value="ABC TRANSPORTER PERMEASE PROTEIN MJ0876-RELATED"/>
    <property type="match status" value="1"/>
</dbReference>
<evidence type="ECO:0000256" key="3">
    <source>
        <dbReference type="ARBA" id="ARBA00022448"/>
    </source>
</evidence>
<dbReference type="GO" id="GO:0033214">
    <property type="term" value="P:siderophore-iron import into cell"/>
    <property type="evidence" value="ECO:0007669"/>
    <property type="project" value="TreeGrafter"/>
</dbReference>
<keyword evidence="4" id="KW-1003">Cell membrane</keyword>
<dbReference type="Pfam" id="PF01032">
    <property type="entry name" value="FecCD"/>
    <property type="match status" value="1"/>
</dbReference>
<accession>A0A2S5KMU2</accession>
<comment type="caution">
    <text evidence="9">The sequence shown here is derived from an EMBL/GenBank/DDBJ whole genome shotgun (WGS) entry which is preliminary data.</text>
</comment>
<reference evidence="9 10" key="1">
    <citation type="submission" date="2018-02" db="EMBL/GenBank/DDBJ databases">
        <title>novel marine gammaproteobacteria from coastal saline agro ecosystem.</title>
        <authorList>
            <person name="Krishnan R."/>
            <person name="Ramesh Kumar N."/>
        </authorList>
    </citation>
    <scope>NUCLEOTIDE SEQUENCE [LARGE SCALE GENOMIC DNA]</scope>
    <source>
        <strain evidence="9 10">228</strain>
    </source>
</reference>
<feature type="transmembrane region" description="Helical" evidence="8">
    <location>
        <begin position="247"/>
        <end position="271"/>
    </location>
</feature>
<organism evidence="9 10">
    <name type="scientific">Proteobacteria bacterium 228</name>
    <dbReference type="NCBI Taxonomy" id="2083153"/>
    <lineage>
        <taxon>Bacteria</taxon>
        <taxon>Pseudomonadati</taxon>
        <taxon>Pseudomonadota</taxon>
    </lineage>
</organism>
<dbReference type="FunFam" id="1.10.3470.10:FF:000001">
    <property type="entry name" value="Vitamin B12 ABC transporter permease BtuC"/>
    <property type="match status" value="1"/>
</dbReference>
<dbReference type="SUPFAM" id="SSF81345">
    <property type="entry name" value="ABC transporter involved in vitamin B12 uptake, BtuC"/>
    <property type="match status" value="1"/>
</dbReference>
<feature type="transmembrane region" description="Helical" evidence="8">
    <location>
        <begin position="154"/>
        <end position="177"/>
    </location>
</feature>
<comment type="similarity">
    <text evidence="2">Belongs to the binding-protein-dependent transport system permease family. FecCD subfamily.</text>
</comment>
<keyword evidence="5 8" id="KW-0812">Transmembrane</keyword>
<feature type="transmembrane region" description="Helical" evidence="8">
    <location>
        <begin position="59"/>
        <end position="80"/>
    </location>
</feature>
<gene>
    <name evidence="9" type="ORF">C4K68_17365</name>
</gene>
<dbReference type="CDD" id="cd06550">
    <property type="entry name" value="TM_ABC_iron-siderophores_like"/>
    <property type="match status" value="1"/>
</dbReference>
<proteinExistence type="inferred from homology"/>
<keyword evidence="7 8" id="KW-0472">Membrane</keyword>
<dbReference type="EMBL" id="PRLP01000057">
    <property type="protein sequence ID" value="PPC76154.1"/>
    <property type="molecule type" value="Genomic_DNA"/>
</dbReference>
<evidence type="ECO:0000256" key="5">
    <source>
        <dbReference type="ARBA" id="ARBA00022692"/>
    </source>
</evidence>
<dbReference type="PANTHER" id="PTHR30472">
    <property type="entry name" value="FERRIC ENTEROBACTIN TRANSPORT SYSTEM PERMEASE PROTEIN"/>
    <property type="match status" value="1"/>
</dbReference>
<keyword evidence="3" id="KW-0813">Transport</keyword>
<feature type="transmembrane region" description="Helical" evidence="8">
    <location>
        <begin position="119"/>
        <end position="142"/>
    </location>
</feature>
<dbReference type="GO" id="GO:0022857">
    <property type="term" value="F:transmembrane transporter activity"/>
    <property type="evidence" value="ECO:0007669"/>
    <property type="project" value="InterPro"/>
</dbReference>
<evidence type="ECO:0000313" key="9">
    <source>
        <dbReference type="EMBL" id="PPC76154.1"/>
    </source>
</evidence>
<feature type="transmembrane region" description="Helical" evidence="8">
    <location>
        <begin position="197"/>
        <end position="218"/>
    </location>
</feature>
<evidence type="ECO:0000256" key="2">
    <source>
        <dbReference type="ARBA" id="ARBA00007935"/>
    </source>
</evidence>